<dbReference type="AlphaFoldDB" id="A0AAP8NM82"/>
<sequence length="339" mass="38545">MMKLPSFITAGRTGKLVRGKHWWVTEVRCCGLNVLSSCTDRKKRFVRLFGIPCGRFKVGRESEFSQLGKLVKATVRAEEMPQASGVLRIVQQAMTCFLNEVAGILEEGGYQYWLDFGTLLGAVRHRGFIPWDDDLDISMLREDYERLRANAAGLFGSRGFSVSMDPFIQIGLPGTLCNVDIFPYDTAPAAWSPDAPEEEEWLLRGYKASGMLDYEVDSSCRYRTRCSYEEKMAIRDRVVMGGRRPADGGNIFLGSEIPFAGPCRHSFRHEWLFPLSRVRFEGREFPTPRLPEMVLYGQYGDWGALPDSPPVHFDLNHISKEVLARMMYMRDTGRLPGRD</sequence>
<evidence type="ECO:0000313" key="3">
    <source>
        <dbReference type="Proteomes" id="UP000235914"/>
    </source>
</evidence>
<name>A0AAP8NM82_9BACT</name>
<dbReference type="Pfam" id="PF04991">
    <property type="entry name" value="LicD"/>
    <property type="match status" value="1"/>
</dbReference>
<protein>
    <recommendedName>
        <fullName evidence="1">LicD/FKTN/FKRP nucleotidyltransferase domain-containing protein</fullName>
    </recommendedName>
</protein>
<dbReference type="Proteomes" id="UP000235914">
    <property type="component" value="Unassembled WGS sequence"/>
</dbReference>
<proteinExistence type="predicted"/>
<dbReference type="PANTHER" id="PTHR43404">
    <property type="entry name" value="LIPOPOLYSACCHARIDE CHOLINEPHOSPHOTRANSFERASE LICD"/>
    <property type="match status" value="1"/>
</dbReference>
<dbReference type="InterPro" id="IPR052942">
    <property type="entry name" value="LPS_cholinephosphotransferase"/>
</dbReference>
<evidence type="ECO:0000259" key="1">
    <source>
        <dbReference type="Pfam" id="PF04991"/>
    </source>
</evidence>
<dbReference type="InterPro" id="IPR007074">
    <property type="entry name" value="LicD/FKTN/FKRP_NTP_transf"/>
</dbReference>
<reference evidence="2 3" key="1">
    <citation type="journal article" date="2017" name="BMC Genomics">
        <title>Genome sequencing of 39 Akkermansia muciniphila isolates reveals its population structure, genomic and functional diverisity, and global distribution in mammalian gut microbiotas.</title>
        <authorList>
            <person name="Guo X."/>
            <person name="Li S."/>
            <person name="Zhang J."/>
            <person name="Wu F."/>
            <person name="Li X."/>
            <person name="Wu D."/>
            <person name="Zhang M."/>
            <person name="Ou Z."/>
            <person name="Jie Z."/>
            <person name="Yan Q."/>
            <person name="Li P."/>
            <person name="Yi J."/>
            <person name="Peng Y."/>
        </authorList>
    </citation>
    <scope>NUCLEOTIDE SEQUENCE [LARGE SCALE GENOMIC DNA]</scope>
    <source>
        <strain evidence="2 3">GP43</strain>
    </source>
</reference>
<dbReference type="EMBL" id="PJKN01000002">
    <property type="protein sequence ID" value="PNC57065.1"/>
    <property type="molecule type" value="Genomic_DNA"/>
</dbReference>
<accession>A0AAP8NM82</accession>
<feature type="domain" description="LicD/FKTN/FKRP nucleotidyltransferase" evidence="1">
    <location>
        <begin position="109"/>
        <end position="148"/>
    </location>
</feature>
<organism evidence="2 3">
    <name type="scientific">Akkermansia muciniphila</name>
    <dbReference type="NCBI Taxonomy" id="239935"/>
    <lineage>
        <taxon>Bacteria</taxon>
        <taxon>Pseudomonadati</taxon>
        <taxon>Verrucomicrobiota</taxon>
        <taxon>Verrucomicrobiia</taxon>
        <taxon>Verrucomicrobiales</taxon>
        <taxon>Akkermansiaceae</taxon>
        <taxon>Akkermansia</taxon>
    </lineage>
</organism>
<gene>
    <name evidence="2" type="ORF">CXU09_05730</name>
</gene>
<dbReference type="PANTHER" id="PTHR43404:SF2">
    <property type="entry name" value="LIPOPOLYSACCHARIDE CHOLINEPHOSPHOTRANSFERASE LICD"/>
    <property type="match status" value="1"/>
</dbReference>
<evidence type="ECO:0000313" key="2">
    <source>
        <dbReference type="EMBL" id="PNC57065.1"/>
    </source>
</evidence>
<dbReference type="GO" id="GO:0009100">
    <property type="term" value="P:glycoprotein metabolic process"/>
    <property type="evidence" value="ECO:0007669"/>
    <property type="project" value="UniProtKB-ARBA"/>
</dbReference>
<comment type="caution">
    <text evidence="2">The sequence shown here is derived from an EMBL/GenBank/DDBJ whole genome shotgun (WGS) entry which is preliminary data.</text>
</comment>